<name>A0A2U3LLH9_9FIRM</name>
<feature type="transmembrane region" description="Helical" evidence="1">
    <location>
        <begin position="96"/>
        <end position="117"/>
    </location>
</feature>
<dbReference type="InterPro" id="IPR050194">
    <property type="entry name" value="Glycosyltransferase_grp1"/>
</dbReference>
<dbReference type="AlphaFoldDB" id="A0A2U3LLH9"/>
<dbReference type="GO" id="GO:0016757">
    <property type="term" value="F:glycosyltransferase activity"/>
    <property type="evidence" value="ECO:0007669"/>
    <property type="project" value="TreeGrafter"/>
</dbReference>
<sequence length="118" mass="13432">MRIAYFTDTYLPQINGVSNTLKKLGDYLNAQDINHMFFAPQCNEKLVCSDNSPVARFKSISLPFYPECRLSIPLYANLCRIADKFKPDIIHLTDPLGIGLAPFILISMYILNITTWIT</sequence>
<dbReference type="EMBL" id="OMOF01000562">
    <property type="protein sequence ID" value="SPF52689.1"/>
    <property type="molecule type" value="Genomic_DNA"/>
</dbReference>
<dbReference type="PANTHER" id="PTHR45947">
    <property type="entry name" value="SULFOQUINOVOSYL TRANSFERASE SQD2"/>
    <property type="match status" value="1"/>
</dbReference>
<dbReference type="InterPro" id="IPR028098">
    <property type="entry name" value="Glyco_trans_4-like_N"/>
</dbReference>
<accession>A0A2U3LLH9</accession>
<feature type="domain" description="Glycosyltransferase subfamily 4-like N-terminal" evidence="2">
    <location>
        <begin position="14"/>
        <end position="102"/>
    </location>
</feature>
<keyword evidence="1" id="KW-1133">Transmembrane helix</keyword>
<proteinExistence type="predicted"/>
<organism evidence="3 4">
    <name type="scientific">Candidatus Desulfosporosinus infrequens</name>
    <dbReference type="NCBI Taxonomy" id="2043169"/>
    <lineage>
        <taxon>Bacteria</taxon>
        <taxon>Bacillati</taxon>
        <taxon>Bacillota</taxon>
        <taxon>Clostridia</taxon>
        <taxon>Eubacteriales</taxon>
        <taxon>Desulfitobacteriaceae</taxon>
        <taxon>Desulfosporosinus</taxon>
    </lineage>
</organism>
<evidence type="ECO:0000313" key="3">
    <source>
        <dbReference type="EMBL" id="SPF52689.1"/>
    </source>
</evidence>
<dbReference type="Gene3D" id="3.40.50.2000">
    <property type="entry name" value="Glycogen Phosphorylase B"/>
    <property type="match status" value="1"/>
</dbReference>
<keyword evidence="1" id="KW-0812">Transmembrane</keyword>
<dbReference type="Proteomes" id="UP000238916">
    <property type="component" value="Unassembled WGS sequence"/>
</dbReference>
<protein>
    <submittedName>
        <fullName evidence="3">Glycosyl transferases group 1 family protein</fullName>
    </submittedName>
</protein>
<dbReference type="PANTHER" id="PTHR45947:SF3">
    <property type="entry name" value="SULFOQUINOVOSYL TRANSFERASE SQD2"/>
    <property type="match status" value="1"/>
</dbReference>
<reference evidence="4" key="1">
    <citation type="submission" date="2018-02" db="EMBL/GenBank/DDBJ databases">
        <authorList>
            <person name="Hausmann B."/>
        </authorList>
    </citation>
    <scope>NUCLEOTIDE SEQUENCE [LARGE SCALE GENOMIC DNA]</scope>
    <source>
        <strain evidence="4">Peat soil MAG SbF1</strain>
    </source>
</reference>
<evidence type="ECO:0000313" key="4">
    <source>
        <dbReference type="Proteomes" id="UP000238916"/>
    </source>
</evidence>
<evidence type="ECO:0000256" key="1">
    <source>
        <dbReference type="SAM" id="Phobius"/>
    </source>
</evidence>
<gene>
    <name evidence="3" type="ORF">SBF1_6040002</name>
</gene>
<keyword evidence="3" id="KW-0808">Transferase</keyword>
<dbReference type="Pfam" id="PF13439">
    <property type="entry name" value="Glyco_transf_4"/>
    <property type="match status" value="1"/>
</dbReference>
<dbReference type="SUPFAM" id="SSF53756">
    <property type="entry name" value="UDP-Glycosyltransferase/glycogen phosphorylase"/>
    <property type="match status" value="1"/>
</dbReference>
<keyword evidence="1" id="KW-0472">Membrane</keyword>
<evidence type="ECO:0000259" key="2">
    <source>
        <dbReference type="Pfam" id="PF13439"/>
    </source>
</evidence>